<dbReference type="Pfam" id="PF04972">
    <property type="entry name" value="BON"/>
    <property type="match status" value="2"/>
</dbReference>
<dbReference type="PANTHER" id="PTHR34606:SF15">
    <property type="entry name" value="BON DOMAIN-CONTAINING PROTEIN"/>
    <property type="match status" value="1"/>
</dbReference>
<dbReference type="AlphaFoldDB" id="K1JNK5"/>
<dbReference type="STRING" id="742823.HMPREF9465_00659"/>
<organism evidence="2 3">
    <name type="scientific">Sutterella wadsworthensis 2_1_59BFAA</name>
    <dbReference type="NCBI Taxonomy" id="742823"/>
    <lineage>
        <taxon>Bacteria</taxon>
        <taxon>Pseudomonadati</taxon>
        <taxon>Pseudomonadota</taxon>
        <taxon>Betaproteobacteria</taxon>
        <taxon>Burkholderiales</taxon>
        <taxon>Sutterellaceae</taxon>
        <taxon>Sutterella</taxon>
    </lineage>
</organism>
<dbReference type="PROSITE" id="PS50914">
    <property type="entry name" value="BON"/>
    <property type="match status" value="2"/>
</dbReference>
<dbReference type="EMBL" id="ADMG01000017">
    <property type="protein sequence ID" value="EKB31791.1"/>
    <property type="molecule type" value="Genomic_DNA"/>
</dbReference>
<dbReference type="Gene3D" id="3.30.1340.30">
    <property type="match status" value="1"/>
</dbReference>
<feature type="domain" description="BON" evidence="1">
    <location>
        <begin position="48"/>
        <end position="116"/>
    </location>
</feature>
<dbReference type="RefSeq" id="WP_005434127.1">
    <property type="nucleotide sequence ID" value="NZ_JH815514.1"/>
</dbReference>
<sequence>MTVSKVFVLAAAVATVGLSGCAPILIGGAAVTSATVITDRRTTGSIVDDEVLEKRVRYEIGEVIGHEKHHVVVTSYEGKVLLTGEVLTAADRQKAQDTAVKSVGVHSVINELAVMTPATVGAVLSDSMLATKVRSSIIGTKKISLNQMKVDVQRGIVYLMGIVTIDEARTATKVAAGVSGVQQVVTCFTIESEAAIKERLKNLESNNSSKSAEP</sequence>
<evidence type="ECO:0000313" key="3">
    <source>
        <dbReference type="Proteomes" id="UP000005835"/>
    </source>
</evidence>
<evidence type="ECO:0000259" key="1">
    <source>
        <dbReference type="PROSITE" id="PS50914"/>
    </source>
</evidence>
<dbReference type="HOGENOM" id="CLU_083606_1_1_4"/>
<accession>K1JNK5</accession>
<dbReference type="PROSITE" id="PS51257">
    <property type="entry name" value="PROKAR_LIPOPROTEIN"/>
    <property type="match status" value="1"/>
</dbReference>
<dbReference type="InterPro" id="IPR051686">
    <property type="entry name" value="Lipoprotein_DolP"/>
</dbReference>
<reference evidence="2 3" key="1">
    <citation type="submission" date="2012-05" db="EMBL/GenBank/DDBJ databases">
        <title>The Genome Sequence of Sutterella wadsworthensis 2_1_59BFAA.</title>
        <authorList>
            <consortium name="The Broad Institute Genome Sequencing Platform"/>
            <person name="Earl A."/>
            <person name="Ward D."/>
            <person name="Feldgarden M."/>
            <person name="Gevers D."/>
            <person name="Daigneault M."/>
            <person name="Strauss J."/>
            <person name="Allen-Vercoe E."/>
            <person name="Walker B."/>
            <person name="Young S.K."/>
            <person name="Zeng Q."/>
            <person name="Gargeya S."/>
            <person name="Fitzgerald M."/>
            <person name="Haas B."/>
            <person name="Abouelleil A."/>
            <person name="Alvarado L."/>
            <person name="Arachchi H.M."/>
            <person name="Berlin A.M."/>
            <person name="Chapman S.B."/>
            <person name="Goldberg J."/>
            <person name="Griggs A."/>
            <person name="Gujja S."/>
            <person name="Hansen M."/>
            <person name="Howarth C."/>
            <person name="Imamovic A."/>
            <person name="Larimer J."/>
            <person name="McCowen C."/>
            <person name="Montmayeur A."/>
            <person name="Murphy C."/>
            <person name="Neiman D."/>
            <person name="Pearson M."/>
            <person name="Priest M."/>
            <person name="Roberts A."/>
            <person name="Saif S."/>
            <person name="Shea T."/>
            <person name="Sisk P."/>
            <person name="Sykes S."/>
            <person name="Wortman J."/>
            <person name="Nusbaum C."/>
            <person name="Birren B."/>
        </authorList>
    </citation>
    <scope>NUCLEOTIDE SEQUENCE [LARGE SCALE GENOMIC DNA]</scope>
    <source>
        <strain evidence="2 3">2_1_59BFAA</strain>
    </source>
</reference>
<gene>
    <name evidence="2" type="ORF">HMPREF9465_00659</name>
</gene>
<protein>
    <recommendedName>
        <fullName evidence="1">BON domain-containing protein</fullName>
    </recommendedName>
</protein>
<feature type="domain" description="BON" evidence="1">
    <location>
        <begin position="125"/>
        <end position="192"/>
    </location>
</feature>
<dbReference type="InterPro" id="IPR007055">
    <property type="entry name" value="BON_dom"/>
</dbReference>
<comment type="caution">
    <text evidence="2">The sequence shown here is derived from an EMBL/GenBank/DDBJ whole genome shotgun (WGS) entry which is preliminary data.</text>
</comment>
<evidence type="ECO:0000313" key="2">
    <source>
        <dbReference type="EMBL" id="EKB31791.1"/>
    </source>
</evidence>
<dbReference type="eggNOG" id="COG2823">
    <property type="taxonomic scope" value="Bacteria"/>
</dbReference>
<keyword evidence="3" id="KW-1185">Reference proteome</keyword>
<dbReference type="OrthoDB" id="5294487at2"/>
<dbReference type="PATRIC" id="fig|742823.3.peg.662"/>
<proteinExistence type="predicted"/>
<dbReference type="PANTHER" id="PTHR34606">
    <property type="entry name" value="BON DOMAIN-CONTAINING PROTEIN"/>
    <property type="match status" value="1"/>
</dbReference>
<dbReference type="Proteomes" id="UP000005835">
    <property type="component" value="Unassembled WGS sequence"/>
</dbReference>
<name>K1JNK5_9BURK</name>